<dbReference type="InterPro" id="IPR000421">
    <property type="entry name" value="FA58C"/>
</dbReference>
<proteinExistence type="predicted"/>
<dbReference type="GO" id="GO:0005886">
    <property type="term" value="C:plasma membrane"/>
    <property type="evidence" value="ECO:0007669"/>
    <property type="project" value="TreeGrafter"/>
</dbReference>
<dbReference type="PANTHER" id="PTHR46806:SF5">
    <property type="entry name" value="F5_8 TYPE C DOMAIN-CONTAINING PROTEIN"/>
    <property type="match status" value="1"/>
</dbReference>
<comment type="subcellular location">
    <subcellularLocation>
        <location evidence="1">Endomembrane system</location>
        <topology evidence="1">Peripheral membrane protein</topology>
    </subcellularLocation>
    <subcellularLocation>
        <location evidence="2">Secreted</location>
    </subcellularLocation>
</comment>
<evidence type="ECO:0000256" key="5">
    <source>
        <dbReference type="ARBA" id="ARBA00023136"/>
    </source>
</evidence>
<dbReference type="PROSITE" id="PS50022">
    <property type="entry name" value="FA58C_3"/>
    <property type="match status" value="2"/>
</dbReference>
<evidence type="ECO:0000256" key="6">
    <source>
        <dbReference type="ARBA" id="ARBA00023157"/>
    </source>
</evidence>
<dbReference type="InterPro" id="IPR008979">
    <property type="entry name" value="Galactose-bd-like_sf"/>
</dbReference>
<dbReference type="GO" id="GO:0038023">
    <property type="term" value="F:signaling receptor activity"/>
    <property type="evidence" value="ECO:0007669"/>
    <property type="project" value="TreeGrafter"/>
</dbReference>
<dbReference type="Pfam" id="PF00754">
    <property type="entry name" value="F5_F8_type_C"/>
    <property type="match status" value="2"/>
</dbReference>
<dbReference type="WBParaSite" id="SSLN_0000966501-mRNA-1">
    <property type="protein sequence ID" value="SSLN_0000966501-mRNA-1"/>
    <property type="gene ID" value="SSLN_0000966501"/>
</dbReference>
<reference evidence="8" key="1">
    <citation type="submission" date="2016-06" db="UniProtKB">
        <authorList>
            <consortium name="WormBaseParasite"/>
        </authorList>
    </citation>
    <scope>IDENTIFICATION</scope>
</reference>
<feature type="domain" description="F5/8 type C" evidence="7">
    <location>
        <begin position="1"/>
        <end position="149"/>
    </location>
</feature>
<dbReference type="SUPFAM" id="SSF49785">
    <property type="entry name" value="Galactose-binding domain-like"/>
    <property type="match status" value="2"/>
</dbReference>
<name>A0A183SYL2_SCHSO</name>
<dbReference type="GO" id="GO:0012505">
    <property type="term" value="C:endomembrane system"/>
    <property type="evidence" value="ECO:0007669"/>
    <property type="project" value="UniProtKB-SubCell"/>
</dbReference>
<evidence type="ECO:0000259" key="7">
    <source>
        <dbReference type="PROSITE" id="PS50022"/>
    </source>
</evidence>
<dbReference type="PROSITE" id="PS01285">
    <property type="entry name" value="FA58C_1"/>
    <property type="match status" value="1"/>
</dbReference>
<dbReference type="Gene3D" id="2.60.120.260">
    <property type="entry name" value="Galactose-binding domain-like"/>
    <property type="match status" value="3"/>
</dbReference>
<keyword evidence="4" id="KW-0130">Cell adhesion</keyword>
<dbReference type="FunFam" id="2.60.120.260:FF:000016">
    <property type="entry name" value="Contactin-associated protein-like 4 isoform 1"/>
    <property type="match status" value="1"/>
</dbReference>
<dbReference type="PANTHER" id="PTHR46806">
    <property type="entry name" value="F5/8 TYPE C DOMAIN-CONTAINING PROTEIN"/>
    <property type="match status" value="1"/>
</dbReference>
<dbReference type="GO" id="GO:0005576">
    <property type="term" value="C:extracellular region"/>
    <property type="evidence" value="ECO:0007669"/>
    <property type="project" value="UniProtKB-SubCell"/>
</dbReference>
<dbReference type="SMART" id="SM00231">
    <property type="entry name" value="FA58C"/>
    <property type="match status" value="2"/>
</dbReference>
<accession>A0A183SYL2</accession>
<keyword evidence="6" id="KW-1015">Disulfide bond</keyword>
<dbReference type="InterPro" id="IPR050633">
    <property type="entry name" value="Neuropilin_MCO_CoagFactor"/>
</dbReference>
<feature type="domain" description="F5/8 type C" evidence="7">
    <location>
        <begin position="152"/>
        <end position="300"/>
    </location>
</feature>
<evidence type="ECO:0000256" key="4">
    <source>
        <dbReference type="ARBA" id="ARBA00022889"/>
    </source>
</evidence>
<evidence type="ECO:0000256" key="2">
    <source>
        <dbReference type="ARBA" id="ARBA00004613"/>
    </source>
</evidence>
<organism evidence="8">
    <name type="scientific">Schistocephalus solidus</name>
    <name type="common">Tapeworm</name>
    <dbReference type="NCBI Taxonomy" id="70667"/>
    <lineage>
        <taxon>Eukaryota</taxon>
        <taxon>Metazoa</taxon>
        <taxon>Spiralia</taxon>
        <taxon>Lophotrochozoa</taxon>
        <taxon>Platyhelminthes</taxon>
        <taxon>Cestoda</taxon>
        <taxon>Eucestoda</taxon>
        <taxon>Diphyllobothriidea</taxon>
        <taxon>Diphyllobothriidae</taxon>
        <taxon>Schistocephalus</taxon>
    </lineage>
</organism>
<dbReference type="PROSITE" id="PS01286">
    <property type="entry name" value="FA58C_2"/>
    <property type="match status" value="1"/>
</dbReference>
<keyword evidence="3" id="KW-0964">Secreted</keyword>
<evidence type="ECO:0000256" key="1">
    <source>
        <dbReference type="ARBA" id="ARBA00004184"/>
    </source>
</evidence>
<dbReference type="GO" id="GO:0007155">
    <property type="term" value="P:cell adhesion"/>
    <property type="evidence" value="ECO:0007669"/>
    <property type="project" value="UniProtKB-KW"/>
</dbReference>
<protein>
    <submittedName>
        <fullName evidence="8">Lactadherin</fullName>
    </submittedName>
</protein>
<keyword evidence="5" id="KW-0472">Membrane</keyword>
<evidence type="ECO:0000313" key="8">
    <source>
        <dbReference type="WBParaSite" id="SSLN_0000966501-mRNA-1"/>
    </source>
</evidence>
<dbReference type="AlphaFoldDB" id="A0A183SYL2"/>
<sequence>LLGMISLAITDAQITASSVLNNAWSKDCAPANGRLYMPNGLAWCPKYKSSTEWLQVDLGIRATITGILLQGRGDGREWVSSFTISFSNDGNFWTAILDQYGNVQVFDGNTESFQVKHAYLDYPVVTRYVRIHPFAWNRHPSFRVELIGCQPCKQLLGTPPYARYAASSTRNKRNTRSCNPEDGHYLSNRAWCAKRQNSMQWFQLDLGPPTMVTGVVLRSRGDGKWPQYVTHFKVSYSNDSKLWFFYKDAPHMDQHVFLGNSPDVPERILFLAAPVIARFVRIHPIAWHGRIAMRVGLLGCRYRGPCGPGFFQVNEKSSCSQFLDRKVFIFFLFVPQLLETELAHRWIKFKMTVANLAYKKDAWMSNNPDNPRKKETEDRLRHSLYQHPLSSPPSPSRFPFVARSQQQKQTLITTQRFYDSQRQVSSSPQSSINALQMGNDGGLSQTTPINDWKLHDVMLGDEGYVVKDEVAKRAVDGFVGNEKGAIGDLTTEESGRDAGKVSGDGTLGRLNFGKTEEAHKPGLFLMNDSPSRGIEKQRRALRSVPKEGQQCTILRFGWPYLETPGWHVDLQESFEVNGVVLYTARHGKGGDQEGLIARSLPDTPETLLRRNNLDRLVIYVETDNPGEESAGTHSDGREFCGQVTRRNDAVFLPKLHIPCRRPITGRYVYVEAHGLRGAWPKEFLAALCEVQVY</sequence>
<evidence type="ECO:0000256" key="3">
    <source>
        <dbReference type="ARBA" id="ARBA00022525"/>
    </source>
</evidence>
<dbReference type="CDD" id="cd00057">
    <property type="entry name" value="FA58C"/>
    <property type="match status" value="2"/>
</dbReference>